<feature type="compositionally biased region" description="Basic and acidic residues" evidence="7">
    <location>
        <begin position="196"/>
        <end position="215"/>
    </location>
</feature>
<keyword evidence="2" id="KW-0805">Transcription regulation</keyword>
<dbReference type="PROSITE" id="PS50217">
    <property type="entry name" value="BZIP"/>
    <property type="match status" value="1"/>
</dbReference>
<accession>A0A2Z6RLJ4</accession>
<dbReference type="AlphaFoldDB" id="A0A2Z6RLJ4"/>
<keyword evidence="3" id="KW-0238">DNA-binding</keyword>
<dbReference type="Gene3D" id="1.20.5.170">
    <property type="match status" value="1"/>
</dbReference>
<dbReference type="Proteomes" id="UP000247702">
    <property type="component" value="Unassembled WGS sequence"/>
</dbReference>
<dbReference type="Pfam" id="PF07716">
    <property type="entry name" value="bZIP_2"/>
    <property type="match status" value="1"/>
</dbReference>
<dbReference type="SMART" id="SM00338">
    <property type="entry name" value="BRLZ"/>
    <property type="match status" value="1"/>
</dbReference>
<dbReference type="GO" id="GO:0005634">
    <property type="term" value="C:nucleus"/>
    <property type="evidence" value="ECO:0007669"/>
    <property type="project" value="UniProtKB-SubCell"/>
</dbReference>
<feature type="domain" description="BZIP" evidence="8">
    <location>
        <begin position="133"/>
        <end position="192"/>
    </location>
</feature>
<dbReference type="CDD" id="cd14705">
    <property type="entry name" value="bZIP_Zip1"/>
    <property type="match status" value="1"/>
</dbReference>
<feature type="compositionally biased region" description="Polar residues" evidence="7">
    <location>
        <begin position="216"/>
        <end position="227"/>
    </location>
</feature>
<comment type="caution">
    <text evidence="9">The sequence shown here is derived from an EMBL/GenBank/DDBJ whole genome shotgun (WGS) entry which is preliminary data.</text>
</comment>
<dbReference type="Proteomes" id="UP000615446">
    <property type="component" value="Unassembled WGS sequence"/>
</dbReference>
<gene>
    <name evidence="10" type="ORF">RCL2_000277200</name>
    <name evidence="9" type="ORF">RclHR1_04960005</name>
</gene>
<comment type="subcellular location">
    <subcellularLocation>
        <location evidence="1">Nucleus</location>
    </subcellularLocation>
</comment>
<dbReference type="OrthoDB" id="1939598at2759"/>
<feature type="coiled-coil region" evidence="6">
    <location>
        <begin position="154"/>
        <end position="195"/>
    </location>
</feature>
<dbReference type="PROSITE" id="PS00036">
    <property type="entry name" value="BZIP_BASIC"/>
    <property type="match status" value="1"/>
</dbReference>
<evidence type="ECO:0000313" key="10">
    <source>
        <dbReference type="EMBL" id="GES75331.1"/>
    </source>
</evidence>
<evidence type="ECO:0000256" key="2">
    <source>
        <dbReference type="ARBA" id="ARBA00023015"/>
    </source>
</evidence>
<evidence type="ECO:0000313" key="11">
    <source>
        <dbReference type="Proteomes" id="UP000247702"/>
    </source>
</evidence>
<feature type="region of interest" description="Disordered" evidence="7">
    <location>
        <begin position="196"/>
        <end position="227"/>
    </location>
</feature>
<dbReference type="InterPro" id="IPR046347">
    <property type="entry name" value="bZIP_sf"/>
</dbReference>
<name>A0A2Z6RLJ4_9GLOM</name>
<keyword evidence="4" id="KW-0804">Transcription</keyword>
<dbReference type="PANTHER" id="PTHR13044">
    <property type="entry name" value="ACTIVATING TRANSCRIPTION FACTOR ATF 4/5"/>
    <property type="match status" value="1"/>
</dbReference>
<dbReference type="GO" id="GO:0000977">
    <property type="term" value="F:RNA polymerase II transcription regulatory region sequence-specific DNA binding"/>
    <property type="evidence" value="ECO:0007669"/>
    <property type="project" value="TreeGrafter"/>
</dbReference>
<evidence type="ECO:0000256" key="6">
    <source>
        <dbReference type="SAM" id="Coils"/>
    </source>
</evidence>
<dbReference type="PANTHER" id="PTHR13044:SF14">
    <property type="entry name" value="CRYPTOCEPHAL, ISOFORM A"/>
    <property type="match status" value="1"/>
</dbReference>
<proteinExistence type="predicted"/>
<dbReference type="InterPro" id="IPR004827">
    <property type="entry name" value="bZIP"/>
</dbReference>
<evidence type="ECO:0000256" key="3">
    <source>
        <dbReference type="ARBA" id="ARBA00023125"/>
    </source>
</evidence>
<reference evidence="10" key="2">
    <citation type="submission" date="2019-10" db="EMBL/GenBank/DDBJ databases">
        <title>Conservation and host-specific expression of non-tandemly repeated heterogenous ribosome RNA gene in arbuscular mycorrhizal fungi.</title>
        <authorList>
            <person name="Maeda T."/>
            <person name="Kobayashi Y."/>
            <person name="Nakagawa T."/>
            <person name="Ezawa T."/>
            <person name="Yamaguchi K."/>
            <person name="Bino T."/>
            <person name="Nishimoto Y."/>
            <person name="Shigenobu S."/>
            <person name="Kawaguchi M."/>
        </authorList>
    </citation>
    <scope>NUCLEOTIDE SEQUENCE</scope>
    <source>
        <strain evidence="10">HR1</strain>
    </source>
</reference>
<evidence type="ECO:0000256" key="1">
    <source>
        <dbReference type="ARBA" id="ARBA00004123"/>
    </source>
</evidence>
<dbReference type="EMBL" id="BLAL01000016">
    <property type="protein sequence ID" value="GES75331.1"/>
    <property type="molecule type" value="Genomic_DNA"/>
</dbReference>
<dbReference type="GO" id="GO:0001228">
    <property type="term" value="F:DNA-binding transcription activator activity, RNA polymerase II-specific"/>
    <property type="evidence" value="ECO:0007669"/>
    <property type="project" value="TreeGrafter"/>
</dbReference>
<keyword evidence="5" id="KW-0539">Nucleus</keyword>
<keyword evidence="6" id="KW-0175">Coiled coil</keyword>
<dbReference type="SUPFAM" id="SSF57959">
    <property type="entry name" value="Leucine zipper domain"/>
    <property type="match status" value="1"/>
</dbReference>
<sequence>MSQNELSSNPNFWPYNIPPGLGLLNEDFELPGDSQGNTVEEVMVPATTEPLPLIQASQQPASLPTQNNISSFLDSPNDPSIMNYSPPSTFQPPSIPPNSRYYYPPQPVYMSHPYYNPNTFADPEYFAKFIAEEDKRRRNTAASARFRIKKKMREQALEKNAREMTTKAEILENRVKELEREIKWLKDLLIEKDSRLLDIQRSDNNKHKDSGDKNSNDINLSDQQGQN</sequence>
<evidence type="ECO:0000259" key="8">
    <source>
        <dbReference type="PROSITE" id="PS50217"/>
    </source>
</evidence>
<dbReference type="STRING" id="94130.A0A2Z6RLJ4"/>
<evidence type="ECO:0000313" key="9">
    <source>
        <dbReference type="EMBL" id="GBC03041.1"/>
    </source>
</evidence>
<organism evidence="9 11">
    <name type="scientific">Rhizophagus clarus</name>
    <dbReference type="NCBI Taxonomy" id="94130"/>
    <lineage>
        <taxon>Eukaryota</taxon>
        <taxon>Fungi</taxon>
        <taxon>Fungi incertae sedis</taxon>
        <taxon>Mucoromycota</taxon>
        <taxon>Glomeromycotina</taxon>
        <taxon>Glomeromycetes</taxon>
        <taxon>Glomerales</taxon>
        <taxon>Glomeraceae</taxon>
        <taxon>Rhizophagus</taxon>
    </lineage>
</organism>
<reference evidence="9 11" key="1">
    <citation type="submission" date="2017-11" db="EMBL/GenBank/DDBJ databases">
        <title>The genome of Rhizophagus clarus HR1 reveals common genetic basis of auxotrophy among arbuscular mycorrhizal fungi.</title>
        <authorList>
            <person name="Kobayashi Y."/>
        </authorList>
    </citation>
    <scope>NUCLEOTIDE SEQUENCE [LARGE SCALE GENOMIC DNA]</scope>
    <source>
        <strain evidence="9 11">HR1</strain>
    </source>
</reference>
<evidence type="ECO:0000256" key="7">
    <source>
        <dbReference type="SAM" id="MobiDB-lite"/>
    </source>
</evidence>
<protein>
    <submittedName>
        <fullName evidence="10">Regulatory protein cys-3</fullName>
    </submittedName>
</protein>
<evidence type="ECO:0000256" key="5">
    <source>
        <dbReference type="ARBA" id="ARBA00023242"/>
    </source>
</evidence>
<evidence type="ECO:0000256" key="4">
    <source>
        <dbReference type="ARBA" id="ARBA00023163"/>
    </source>
</evidence>
<keyword evidence="11" id="KW-1185">Reference proteome</keyword>
<dbReference type="EMBL" id="BEXD01003866">
    <property type="protein sequence ID" value="GBC03041.1"/>
    <property type="molecule type" value="Genomic_DNA"/>
</dbReference>